<accession>A0A6A5VGU2</accession>
<evidence type="ECO:0000256" key="1">
    <source>
        <dbReference type="SAM" id="MobiDB-lite"/>
    </source>
</evidence>
<dbReference type="PANTHER" id="PTHR40640:SF1">
    <property type="entry name" value="ANCHORED GLYCOPROTEIN, PUTATIVE (AFU_ORTHOLOGUE AFUA_8G04860)-RELATED"/>
    <property type="match status" value="1"/>
</dbReference>
<evidence type="ECO:0000256" key="2">
    <source>
        <dbReference type="SAM" id="SignalP"/>
    </source>
</evidence>
<dbReference type="EMBL" id="ML976669">
    <property type="protein sequence ID" value="KAF1975629.1"/>
    <property type="molecule type" value="Genomic_DNA"/>
</dbReference>
<keyword evidence="2" id="KW-0732">Signal</keyword>
<dbReference type="AlphaFoldDB" id="A0A6A5VGU2"/>
<keyword evidence="4" id="KW-1185">Reference proteome</keyword>
<dbReference type="Proteomes" id="UP000800036">
    <property type="component" value="Unassembled WGS sequence"/>
</dbReference>
<dbReference type="OrthoDB" id="4991875at2759"/>
<feature type="signal peptide" evidence="2">
    <location>
        <begin position="1"/>
        <end position="19"/>
    </location>
</feature>
<evidence type="ECO:0000313" key="3">
    <source>
        <dbReference type="EMBL" id="KAF1975629.1"/>
    </source>
</evidence>
<feature type="region of interest" description="Disordered" evidence="1">
    <location>
        <begin position="187"/>
        <end position="218"/>
    </location>
</feature>
<gene>
    <name evidence="3" type="ORF">BU23DRAFT_552140</name>
</gene>
<name>A0A6A5VGU2_9PLEO</name>
<feature type="compositionally biased region" description="Low complexity" evidence="1">
    <location>
        <begin position="193"/>
        <end position="212"/>
    </location>
</feature>
<reference evidence="3" key="1">
    <citation type="journal article" date="2020" name="Stud. Mycol.">
        <title>101 Dothideomycetes genomes: a test case for predicting lifestyles and emergence of pathogens.</title>
        <authorList>
            <person name="Haridas S."/>
            <person name="Albert R."/>
            <person name="Binder M."/>
            <person name="Bloem J."/>
            <person name="Labutti K."/>
            <person name="Salamov A."/>
            <person name="Andreopoulos B."/>
            <person name="Baker S."/>
            <person name="Barry K."/>
            <person name="Bills G."/>
            <person name="Bluhm B."/>
            <person name="Cannon C."/>
            <person name="Castanera R."/>
            <person name="Culley D."/>
            <person name="Daum C."/>
            <person name="Ezra D."/>
            <person name="Gonzalez J."/>
            <person name="Henrissat B."/>
            <person name="Kuo A."/>
            <person name="Liang C."/>
            <person name="Lipzen A."/>
            <person name="Lutzoni F."/>
            <person name="Magnuson J."/>
            <person name="Mondo S."/>
            <person name="Nolan M."/>
            <person name="Ohm R."/>
            <person name="Pangilinan J."/>
            <person name="Park H.-J."/>
            <person name="Ramirez L."/>
            <person name="Alfaro M."/>
            <person name="Sun H."/>
            <person name="Tritt A."/>
            <person name="Yoshinaga Y."/>
            <person name="Zwiers L.-H."/>
            <person name="Turgeon B."/>
            <person name="Goodwin S."/>
            <person name="Spatafora J."/>
            <person name="Crous P."/>
            <person name="Grigoriev I."/>
        </authorList>
    </citation>
    <scope>NUCLEOTIDE SEQUENCE</scope>
    <source>
        <strain evidence="3">CBS 107.79</strain>
    </source>
</reference>
<proteinExistence type="predicted"/>
<feature type="chain" id="PRO_5025442487" evidence="2">
    <location>
        <begin position="20"/>
        <end position="238"/>
    </location>
</feature>
<organism evidence="3 4">
    <name type="scientific">Bimuria novae-zelandiae CBS 107.79</name>
    <dbReference type="NCBI Taxonomy" id="1447943"/>
    <lineage>
        <taxon>Eukaryota</taxon>
        <taxon>Fungi</taxon>
        <taxon>Dikarya</taxon>
        <taxon>Ascomycota</taxon>
        <taxon>Pezizomycotina</taxon>
        <taxon>Dothideomycetes</taxon>
        <taxon>Pleosporomycetidae</taxon>
        <taxon>Pleosporales</taxon>
        <taxon>Massarineae</taxon>
        <taxon>Didymosphaeriaceae</taxon>
        <taxon>Bimuria</taxon>
    </lineage>
</organism>
<dbReference type="PANTHER" id="PTHR40640">
    <property type="entry name" value="ANCHORED GLYCOPROTEIN, PUTATIVE (AFU_ORTHOLOGUE AFUA_8G04860)-RELATED"/>
    <property type="match status" value="1"/>
</dbReference>
<protein>
    <submittedName>
        <fullName evidence="3">Uncharacterized protein</fullName>
    </submittedName>
</protein>
<sequence>MYSKTSVAVLFSIAVATSAQSTTPKSTTAQPTGPITWVLIPQHDHLPGGEKMPLVGSVVGVESSRTTLYVQCVPGTPETICGMPTDGMTVTQGPKTAIIATKLPAWGPGDDEYKGIMVDYGWDCSIDDAVAECVYHATASTTGSVAPSVLSDFNALATASTSTLQLKGTDLADSEFNVTITAGAEKLSQTGQTELTGSESGSPTESGATSPSKTPGSAASLKIGGSVIGCAIAAVLML</sequence>
<evidence type="ECO:0000313" key="4">
    <source>
        <dbReference type="Proteomes" id="UP000800036"/>
    </source>
</evidence>